<dbReference type="GO" id="GO:0015369">
    <property type="term" value="F:calcium:proton antiporter activity"/>
    <property type="evidence" value="ECO:0007669"/>
    <property type="project" value="TreeGrafter"/>
</dbReference>
<dbReference type="Proteomes" id="UP001149079">
    <property type="component" value="Unassembled WGS sequence"/>
</dbReference>
<evidence type="ECO:0000256" key="2">
    <source>
        <dbReference type="ARBA" id="ARBA00008170"/>
    </source>
</evidence>
<feature type="region of interest" description="Disordered" evidence="8">
    <location>
        <begin position="797"/>
        <end position="847"/>
    </location>
</feature>
<feature type="transmembrane region" description="Helical" evidence="9">
    <location>
        <begin position="1045"/>
        <end position="1063"/>
    </location>
</feature>
<feature type="transmembrane region" description="Helical" evidence="9">
    <location>
        <begin position="934"/>
        <end position="958"/>
    </location>
</feature>
<evidence type="ECO:0000313" key="12">
    <source>
        <dbReference type="EMBL" id="KAJ5143068.1"/>
    </source>
</evidence>
<comment type="similarity">
    <text evidence="2">Belongs to the Ca(2+):cation antiporter (CaCA) (TC 2.A.19) family.</text>
</comment>
<dbReference type="AlphaFoldDB" id="A0A9W9HAP7"/>
<comment type="subcellular location">
    <subcellularLocation>
        <location evidence="1">Endomembrane system</location>
        <topology evidence="1">Multi-pass membrane protein</topology>
    </subcellularLocation>
</comment>
<dbReference type="InterPro" id="IPR004713">
    <property type="entry name" value="CaH_exchang"/>
</dbReference>
<feature type="transmembrane region" description="Helical" evidence="9">
    <location>
        <begin position="269"/>
        <end position="295"/>
    </location>
</feature>
<feature type="transmembrane region" description="Helical" evidence="9">
    <location>
        <begin position="498"/>
        <end position="519"/>
    </location>
</feature>
<evidence type="ECO:0000259" key="10">
    <source>
        <dbReference type="Pfam" id="PF01699"/>
    </source>
</evidence>
<feature type="region of interest" description="Disordered" evidence="8">
    <location>
        <begin position="868"/>
        <end position="908"/>
    </location>
</feature>
<feature type="transmembrane region" description="Helical" evidence="9">
    <location>
        <begin position="636"/>
        <end position="656"/>
    </location>
</feature>
<dbReference type="GO" id="GO:0006874">
    <property type="term" value="P:intracellular calcium ion homeostasis"/>
    <property type="evidence" value="ECO:0007669"/>
    <property type="project" value="TreeGrafter"/>
</dbReference>
<keyword evidence="3" id="KW-0813">Transport</keyword>
<evidence type="ECO:0000256" key="5">
    <source>
        <dbReference type="ARBA" id="ARBA00022989"/>
    </source>
</evidence>
<comment type="caution">
    <text evidence="12">The sequence shown here is derived from an EMBL/GenBank/DDBJ whole genome shotgun (WGS) entry which is preliminary data.</text>
</comment>
<name>A0A9W9HAP7_9EURO</name>
<feature type="transmembrane region" description="Helical" evidence="9">
    <location>
        <begin position="704"/>
        <end position="724"/>
    </location>
</feature>
<feature type="compositionally biased region" description="Basic and acidic residues" evidence="8">
    <location>
        <begin position="894"/>
        <end position="904"/>
    </location>
</feature>
<proteinExistence type="inferred from homology"/>
<dbReference type="InterPro" id="IPR005185">
    <property type="entry name" value="YccF"/>
</dbReference>
<dbReference type="OrthoDB" id="16982at2759"/>
<dbReference type="Pfam" id="PF01699">
    <property type="entry name" value="Na_Ca_ex"/>
    <property type="match status" value="2"/>
</dbReference>
<feature type="domain" description="Sodium/calcium exchanger membrane region" evidence="10">
    <location>
        <begin position="539"/>
        <end position="718"/>
    </location>
</feature>
<dbReference type="GO" id="GO:0012505">
    <property type="term" value="C:endomembrane system"/>
    <property type="evidence" value="ECO:0007669"/>
    <property type="project" value="UniProtKB-SubCell"/>
</dbReference>
<dbReference type="EMBL" id="JAPQKL010000002">
    <property type="protein sequence ID" value="KAJ5143068.1"/>
    <property type="molecule type" value="Genomic_DNA"/>
</dbReference>
<feature type="region of interest" description="Disordered" evidence="8">
    <location>
        <begin position="367"/>
        <end position="397"/>
    </location>
</feature>
<evidence type="ECO:0000256" key="7">
    <source>
        <dbReference type="ARBA" id="ARBA00023136"/>
    </source>
</evidence>
<organism evidence="12 13">
    <name type="scientific">Penicillium bovifimosum</name>
    <dbReference type="NCBI Taxonomy" id="126998"/>
    <lineage>
        <taxon>Eukaryota</taxon>
        <taxon>Fungi</taxon>
        <taxon>Dikarya</taxon>
        <taxon>Ascomycota</taxon>
        <taxon>Pezizomycotina</taxon>
        <taxon>Eurotiomycetes</taxon>
        <taxon>Eurotiomycetidae</taxon>
        <taxon>Eurotiales</taxon>
        <taxon>Aspergillaceae</taxon>
        <taxon>Penicillium</taxon>
    </lineage>
</organism>
<evidence type="ECO:0000256" key="6">
    <source>
        <dbReference type="ARBA" id="ARBA00023065"/>
    </source>
</evidence>
<gene>
    <name evidence="12" type="ORF">N7515_001855</name>
</gene>
<keyword evidence="5 9" id="KW-1133">Transmembrane helix</keyword>
<feature type="compositionally biased region" description="Low complexity" evidence="8">
    <location>
        <begin position="883"/>
        <end position="893"/>
    </location>
</feature>
<feature type="compositionally biased region" description="Polar residues" evidence="8">
    <location>
        <begin position="111"/>
        <end position="128"/>
    </location>
</feature>
<dbReference type="GO" id="GO:0005774">
    <property type="term" value="C:vacuolar membrane"/>
    <property type="evidence" value="ECO:0007669"/>
    <property type="project" value="UniProtKB-ARBA"/>
</dbReference>
<feature type="transmembrane region" description="Helical" evidence="9">
    <location>
        <begin position="1015"/>
        <end position="1033"/>
    </location>
</feature>
<feature type="compositionally biased region" description="Polar residues" evidence="8">
    <location>
        <begin position="68"/>
        <end position="77"/>
    </location>
</feature>
<accession>A0A9W9HAP7</accession>
<keyword evidence="4 9" id="KW-0812">Transmembrane</keyword>
<evidence type="ECO:0000313" key="13">
    <source>
        <dbReference type="Proteomes" id="UP001149079"/>
    </source>
</evidence>
<feature type="domain" description="Inner membrane component" evidence="11">
    <location>
        <begin position="266"/>
        <end position="318"/>
    </location>
</feature>
<feature type="region of interest" description="Disordered" evidence="8">
    <location>
        <begin position="1"/>
        <end position="216"/>
    </location>
</feature>
<evidence type="ECO:0000259" key="11">
    <source>
        <dbReference type="Pfam" id="PF03733"/>
    </source>
</evidence>
<dbReference type="Pfam" id="PF03733">
    <property type="entry name" value="YccF"/>
    <property type="match status" value="1"/>
</dbReference>
<feature type="transmembrane region" description="Helical" evidence="9">
    <location>
        <begin position="604"/>
        <end position="624"/>
    </location>
</feature>
<feature type="transmembrane region" description="Helical" evidence="9">
    <location>
        <begin position="539"/>
        <end position="560"/>
    </location>
</feature>
<feature type="transmembrane region" description="Helical" evidence="9">
    <location>
        <begin position="412"/>
        <end position="432"/>
    </location>
</feature>
<reference evidence="12" key="2">
    <citation type="journal article" date="2023" name="IMA Fungus">
        <title>Comparative genomic study of the Penicillium genus elucidates a diverse pangenome and 15 lateral gene transfer events.</title>
        <authorList>
            <person name="Petersen C."/>
            <person name="Sorensen T."/>
            <person name="Nielsen M.R."/>
            <person name="Sondergaard T.E."/>
            <person name="Sorensen J.L."/>
            <person name="Fitzpatrick D.A."/>
            <person name="Frisvad J.C."/>
            <person name="Nielsen K.L."/>
        </authorList>
    </citation>
    <scope>NUCLEOTIDE SEQUENCE</scope>
    <source>
        <strain evidence="12">IBT 22155</strain>
    </source>
</reference>
<evidence type="ECO:0000256" key="8">
    <source>
        <dbReference type="SAM" id="MobiDB-lite"/>
    </source>
</evidence>
<keyword evidence="7 9" id="KW-0472">Membrane</keyword>
<dbReference type="PANTHER" id="PTHR31503">
    <property type="entry name" value="VACUOLAR CALCIUM ION TRANSPORTER"/>
    <property type="match status" value="1"/>
</dbReference>
<dbReference type="GeneID" id="81401769"/>
<feature type="domain" description="Sodium/calcium exchanger membrane region" evidence="10">
    <location>
        <begin position="934"/>
        <end position="1017"/>
    </location>
</feature>
<reference evidence="12" key="1">
    <citation type="submission" date="2022-11" db="EMBL/GenBank/DDBJ databases">
        <authorList>
            <person name="Petersen C."/>
        </authorList>
    </citation>
    <scope>NUCLEOTIDE SEQUENCE</scope>
    <source>
        <strain evidence="12">IBT 22155</strain>
    </source>
</reference>
<evidence type="ECO:0000256" key="1">
    <source>
        <dbReference type="ARBA" id="ARBA00004127"/>
    </source>
</evidence>
<evidence type="ECO:0000256" key="3">
    <source>
        <dbReference type="ARBA" id="ARBA00022448"/>
    </source>
</evidence>
<keyword evidence="6" id="KW-0406">Ion transport</keyword>
<protein>
    <submittedName>
        <fullName evidence="12">Sodium/calcium exchanger membrane region</fullName>
    </submittedName>
</protein>
<feature type="transmembrane region" description="Helical" evidence="9">
    <location>
        <begin position="572"/>
        <end position="592"/>
    </location>
</feature>
<dbReference type="RefSeq" id="XP_056524712.1">
    <property type="nucleotide sequence ID" value="XM_056662599.1"/>
</dbReference>
<keyword evidence="13" id="KW-1185">Reference proteome</keyword>
<sequence length="1099" mass="120875">MARDKKNPEDTEPSQPSAAVGSETPAGIAPPTRLSASARRTYGTLDTSTLEAANSELQDDSQEDPSNRAFTTQSSSVPDKPQKPTVSRRMSSKRQILHKGQGFSTDDDVNEVQQYMTMKQGANTQQSPRMRPLRTQASTLRRRPSARPSNLARADSGGYDADEIDLPEPGLNFEDDFSSSRQTGQNSDLRSENDEEDDDLEDDESAASDAESFTLKDRQQAINETHPFGIRIWKPALYKKSRSVEKTAEGDIHSSPGGYVSPMLYLVNLLWSLFFGWWLALSALLAAVACFCFAYSSSAVAYGRVFAGLSRYLLYPFGSFVLLETDEIYAEEDEGEGRSISEYEQWQNGDLEHGRLFFGPRRGRSLVGRRRNSVDSSGEQDSLLGRPQRGQREDASQLGQSKRRLFGRGEWTLGRVVFFVFFYFLVGPLMLMVSLVCWLLVFWIPMGRVTITLVSHLRRHPLALSFHSDSTYARSSTTTSSSILLCTYRAAGTRYWKYTVDGTNIFLINLLGVVMFVIFDYHVLGNFLGLKNWLTHPGLVFPLALLSIIPLAYFIGQAVASISAQSSMGLGAAINAFFSTIVEVYLYCVALTEGKAQLVEGSIIGSIFVGILFLPGLSMCFGALKRKTQRFNVRSAGVTSTMLLFAVIAAFGPTLFYQVYGSHELNCHSCVSSLDPETRDCRRCYFSQTAAVNDQFFQKAVQPYAWSAAVFLFLAYGIGLWFTLRTHAALIWASEMEEKKTTQTQATHSAPDSFYEPPHLLFPNGQPEASGAASGARDSIRESQLYKRILGQSLKHLGLEDNGSGTCEEPGGESTAEGRNNFPHLVPPHSSGEDGCPVPKSTRLKAKEDNDRLVRQFTEVAATAAAMAARDATRSRKPTGQHQQASVRQASRSAAERPRATPRDELEDLGMVVEPTHASGGHDAPNWSKIKSSIVLLGATVLYAVIAEILVTTVDVVLESVDVDEKFLGITLFALVPNTTEFLNAISFAMNGNIALSMEIGSAYALQVCLLQVPAVWDMITVILCVFLLSYVYGEGKSNYFKGSILVLTYLVVVLGFYMSGYVNMDSMGVDRFDTLAIGSTSSSGKFYTVGRTRGGVAY</sequence>
<dbReference type="Gene3D" id="1.20.1420.30">
    <property type="entry name" value="NCX, central ion-binding region"/>
    <property type="match status" value="2"/>
</dbReference>
<feature type="compositionally biased region" description="Polar residues" evidence="8">
    <location>
        <begin position="44"/>
        <end position="56"/>
    </location>
</feature>
<evidence type="ECO:0000256" key="4">
    <source>
        <dbReference type="ARBA" id="ARBA00022692"/>
    </source>
</evidence>
<dbReference type="InterPro" id="IPR004837">
    <property type="entry name" value="NaCa_Exmemb"/>
</dbReference>
<dbReference type="PANTHER" id="PTHR31503:SF10">
    <property type="entry name" value="VNX1 PROTEIN"/>
    <property type="match status" value="1"/>
</dbReference>
<evidence type="ECO:0000256" key="9">
    <source>
        <dbReference type="SAM" id="Phobius"/>
    </source>
</evidence>
<dbReference type="InterPro" id="IPR044880">
    <property type="entry name" value="NCX_ion-bd_dom_sf"/>
</dbReference>
<feature type="compositionally biased region" description="Acidic residues" evidence="8">
    <location>
        <begin position="193"/>
        <end position="206"/>
    </location>
</feature>